<dbReference type="PROSITE" id="PS00061">
    <property type="entry name" value="ADH_SHORT"/>
    <property type="match status" value="1"/>
</dbReference>
<gene>
    <name evidence="2" type="primary">fabG_2</name>
    <name evidence="2" type="ORF">GCM10022222_00610</name>
</gene>
<dbReference type="PANTHER" id="PTHR42760">
    <property type="entry name" value="SHORT-CHAIN DEHYDROGENASES/REDUCTASES FAMILY MEMBER"/>
    <property type="match status" value="1"/>
</dbReference>
<dbReference type="PRINTS" id="PR00080">
    <property type="entry name" value="SDRFAMILY"/>
</dbReference>
<dbReference type="SUPFAM" id="SSF51735">
    <property type="entry name" value="NAD(P)-binding Rossmann-fold domains"/>
    <property type="match status" value="1"/>
</dbReference>
<dbReference type="PRINTS" id="PR00081">
    <property type="entry name" value="GDHRDH"/>
</dbReference>
<dbReference type="Gene3D" id="3.40.50.720">
    <property type="entry name" value="NAD(P)-binding Rossmann-like Domain"/>
    <property type="match status" value="1"/>
</dbReference>
<dbReference type="RefSeq" id="WP_344854156.1">
    <property type="nucleotide sequence ID" value="NZ_BAAAZN010000001.1"/>
</dbReference>
<comment type="similarity">
    <text evidence="1">Belongs to the short-chain dehydrogenases/reductases (SDR) family.</text>
</comment>
<dbReference type="PANTHER" id="PTHR42760:SF129">
    <property type="entry name" value="OXIDOREDUCTASE"/>
    <property type="match status" value="1"/>
</dbReference>
<sequence>MNAVPLHSALEPHERTYVVTGAGGGIGGAAAARLLRTGANVVGVDLSSRRLGETERQTKDLPGQFRWFKANLTKEEDTLAAVGFGLGEFGSVQGLANVAGGMTNIDRDVYDLPLSDISLDYFLDTFALNVNSAFLMSKALESHFSGQRYGKIVNVASLAAFANRPELGNTAYNSAKAAVIGLTRSLSLVMGRTGVRVNCVAPGLVLSDRVREWIDEGYLERHLAYTALGDLARPEDLGESIAYLLEPQSDAITGETLRVAAGVR</sequence>
<proteinExistence type="inferred from homology"/>
<dbReference type="Pfam" id="PF13561">
    <property type="entry name" value="adh_short_C2"/>
    <property type="match status" value="1"/>
</dbReference>
<evidence type="ECO:0000313" key="2">
    <source>
        <dbReference type="EMBL" id="GAA3522667.1"/>
    </source>
</evidence>
<evidence type="ECO:0000256" key="1">
    <source>
        <dbReference type="ARBA" id="ARBA00006484"/>
    </source>
</evidence>
<evidence type="ECO:0000313" key="3">
    <source>
        <dbReference type="Proteomes" id="UP001500689"/>
    </source>
</evidence>
<organism evidence="2 3">
    <name type="scientific">Amycolatopsis ultiminotia</name>
    <dbReference type="NCBI Taxonomy" id="543629"/>
    <lineage>
        <taxon>Bacteria</taxon>
        <taxon>Bacillati</taxon>
        <taxon>Actinomycetota</taxon>
        <taxon>Actinomycetes</taxon>
        <taxon>Pseudonocardiales</taxon>
        <taxon>Pseudonocardiaceae</taxon>
        <taxon>Amycolatopsis</taxon>
    </lineage>
</organism>
<name>A0ABP6UY39_9PSEU</name>
<dbReference type="InterPro" id="IPR036291">
    <property type="entry name" value="NAD(P)-bd_dom_sf"/>
</dbReference>
<reference evidence="3" key="1">
    <citation type="journal article" date="2019" name="Int. J. Syst. Evol. Microbiol.">
        <title>The Global Catalogue of Microorganisms (GCM) 10K type strain sequencing project: providing services to taxonomists for standard genome sequencing and annotation.</title>
        <authorList>
            <consortium name="The Broad Institute Genomics Platform"/>
            <consortium name="The Broad Institute Genome Sequencing Center for Infectious Disease"/>
            <person name="Wu L."/>
            <person name="Ma J."/>
        </authorList>
    </citation>
    <scope>NUCLEOTIDE SEQUENCE [LARGE SCALE GENOMIC DNA]</scope>
    <source>
        <strain evidence="3">JCM 16898</strain>
    </source>
</reference>
<keyword evidence="3" id="KW-1185">Reference proteome</keyword>
<comment type="caution">
    <text evidence="2">The sequence shown here is derived from an EMBL/GenBank/DDBJ whole genome shotgun (WGS) entry which is preliminary data.</text>
</comment>
<dbReference type="Proteomes" id="UP001500689">
    <property type="component" value="Unassembled WGS sequence"/>
</dbReference>
<accession>A0ABP6UY39</accession>
<dbReference type="InterPro" id="IPR002347">
    <property type="entry name" value="SDR_fam"/>
</dbReference>
<dbReference type="CDD" id="cd05233">
    <property type="entry name" value="SDR_c"/>
    <property type="match status" value="1"/>
</dbReference>
<dbReference type="EMBL" id="BAAAZN010000001">
    <property type="protein sequence ID" value="GAA3522667.1"/>
    <property type="molecule type" value="Genomic_DNA"/>
</dbReference>
<dbReference type="InterPro" id="IPR020904">
    <property type="entry name" value="Sc_DH/Rdtase_CS"/>
</dbReference>
<protein>
    <submittedName>
        <fullName evidence="2">3-oxoacyl-ACP reductase FabG</fullName>
    </submittedName>
</protein>